<dbReference type="Gene3D" id="3.40.33.10">
    <property type="entry name" value="CAP"/>
    <property type="match status" value="1"/>
</dbReference>
<keyword evidence="1" id="KW-1133">Transmembrane helix</keyword>
<dbReference type="InterPro" id="IPR034113">
    <property type="entry name" value="SCP_GAPR1-like"/>
</dbReference>
<feature type="domain" description="SCP" evidence="2">
    <location>
        <begin position="138"/>
        <end position="270"/>
    </location>
</feature>
<evidence type="ECO:0000259" key="2">
    <source>
        <dbReference type="SMART" id="SM00198"/>
    </source>
</evidence>
<dbReference type="AlphaFoldDB" id="A0A0K0FUY9"/>
<protein>
    <submittedName>
        <fullName evidence="4">CAP domain-containing protein (inferred by orthology to a human protein)</fullName>
    </submittedName>
</protein>
<dbReference type="PROSITE" id="PS01009">
    <property type="entry name" value="CRISP_1"/>
    <property type="match status" value="1"/>
</dbReference>
<dbReference type="InterPro" id="IPR035940">
    <property type="entry name" value="CAP_sf"/>
</dbReference>
<dbReference type="InterPro" id="IPR002413">
    <property type="entry name" value="V5_allergen-like"/>
</dbReference>
<name>A0A0K0FUY9_STRVS</name>
<dbReference type="Pfam" id="PF00188">
    <property type="entry name" value="CAP"/>
    <property type="match status" value="1"/>
</dbReference>
<dbReference type="WBParaSite" id="SVE_1615300.1">
    <property type="protein sequence ID" value="SVE_1615300.1"/>
    <property type="gene ID" value="SVE_1615300"/>
</dbReference>
<dbReference type="CDD" id="cd05382">
    <property type="entry name" value="CAP_GAPR1-like"/>
    <property type="match status" value="1"/>
</dbReference>
<keyword evidence="3" id="KW-1185">Reference proteome</keyword>
<dbReference type="InterPro" id="IPR014044">
    <property type="entry name" value="CAP_dom"/>
</dbReference>
<proteinExistence type="predicted"/>
<evidence type="ECO:0000313" key="4">
    <source>
        <dbReference type="WBParaSite" id="SVE_1615300.1"/>
    </source>
</evidence>
<dbReference type="FunFam" id="3.40.33.10:FF:000002">
    <property type="entry name" value="Golgi-associated plant pathogenesis-related protein 1"/>
    <property type="match status" value="1"/>
</dbReference>
<dbReference type="Proteomes" id="UP000035680">
    <property type="component" value="Unassembled WGS sequence"/>
</dbReference>
<keyword evidence="1" id="KW-0812">Transmembrane</keyword>
<dbReference type="InterPro" id="IPR001283">
    <property type="entry name" value="CRISP-related"/>
</dbReference>
<dbReference type="STRING" id="75913.A0A0K0FUY9"/>
<reference evidence="3" key="1">
    <citation type="submission" date="2014-07" db="EMBL/GenBank/DDBJ databases">
        <authorList>
            <person name="Martin A.A"/>
            <person name="De Silva N."/>
        </authorList>
    </citation>
    <scope>NUCLEOTIDE SEQUENCE</scope>
</reference>
<dbReference type="PRINTS" id="PR00837">
    <property type="entry name" value="V5TPXLIKE"/>
</dbReference>
<accession>A0A0K0FUY9</accession>
<evidence type="ECO:0000256" key="1">
    <source>
        <dbReference type="SAM" id="Phobius"/>
    </source>
</evidence>
<feature type="transmembrane region" description="Helical" evidence="1">
    <location>
        <begin position="6"/>
        <end position="27"/>
    </location>
</feature>
<dbReference type="SUPFAM" id="SSF55797">
    <property type="entry name" value="PR-1-like"/>
    <property type="match status" value="1"/>
</dbReference>
<reference evidence="4" key="2">
    <citation type="submission" date="2015-08" db="UniProtKB">
        <authorList>
            <consortium name="WormBaseParasite"/>
        </authorList>
    </citation>
    <scope>IDENTIFICATION</scope>
</reference>
<dbReference type="SMART" id="SM00198">
    <property type="entry name" value="SCP"/>
    <property type="match status" value="1"/>
</dbReference>
<evidence type="ECO:0000313" key="3">
    <source>
        <dbReference type="Proteomes" id="UP000035680"/>
    </source>
</evidence>
<dbReference type="InterPro" id="IPR018244">
    <property type="entry name" value="Allrgn_V5/Tpx1_CS"/>
</dbReference>
<sequence>MNNLLVAYYFLTLIGLPLICDGLSISFTSRRQNGRTTYIYNGKEYATQEEVLEQIKRENPGVIFKTPDSFSNQNNNGGYNRNNGYNTYNSNGVDKNAQSFNGNSVDDFVGNTGYSSEVHRQIWGNYEDLGNEINKYSPMKKKLLEESNKYREHHGAPPLTIDSELETKAQNYAEKLASTGNFAHDPKNDVDETGENLGFGSALKVAATVVKLWYDENKYYDYASGQYSSKVGHFTQLVWKASTKAGFGVAKGSNGFYVVCKYKPRGNIIGYFKDNVLNPK</sequence>
<dbReference type="PANTHER" id="PTHR10334">
    <property type="entry name" value="CYSTEINE-RICH SECRETORY PROTEIN-RELATED"/>
    <property type="match status" value="1"/>
</dbReference>
<organism evidence="3 4">
    <name type="scientific">Strongyloides venezuelensis</name>
    <name type="common">Threadworm</name>
    <dbReference type="NCBI Taxonomy" id="75913"/>
    <lineage>
        <taxon>Eukaryota</taxon>
        <taxon>Metazoa</taxon>
        <taxon>Ecdysozoa</taxon>
        <taxon>Nematoda</taxon>
        <taxon>Chromadorea</taxon>
        <taxon>Rhabditida</taxon>
        <taxon>Tylenchina</taxon>
        <taxon>Panagrolaimomorpha</taxon>
        <taxon>Strongyloidoidea</taxon>
        <taxon>Strongyloididae</taxon>
        <taxon>Strongyloides</taxon>
    </lineage>
</organism>
<dbReference type="GO" id="GO:0005576">
    <property type="term" value="C:extracellular region"/>
    <property type="evidence" value="ECO:0007669"/>
    <property type="project" value="InterPro"/>
</dbReference>
<dbReference type="PRINTS" id="PR00838">
    <property type="entry name" value="V5ALLERGEN"/>
</dbReference>
<keyword evidence="1" id="KW-0472">Membrane</keyword>